<keyword evidence="2" id="KW-0805">Transcription regulation</keyword>
<comment type="caution">
    <text evidence="5">The sequence shown here is derived from an EMBL/GenBank/DDBJ whole genome shotgun (WGS) entry which is preliminary data.</text>
</comment>
<evidence type="ECO:0000256" key="3">
    <source>
        <dbReference type="ARBA" id="ARBA00023163"/>
    </source>
</evidence>
<dbReference type="GO" id="GO:0005634">
    <property type="term" value="C:nucleus"/>
    <property type="evidence" value="ECO:0007669"/>
    <property type="project" value="UniProtKB-SubCell"/>
</dbReference>
<name>A0A426ZVA1_ENSVE</name>
<sequence length="104" mass="11981">WSSVLVVADSSGIWHRAIGKLIRCAYIAIAIYVLSLRRVVVFCSNWGFCLDFFSFFCRLDVYIYDYLLKRNLQTTAKAFMAEGKVSADPVGNKFVIPRRIVQYE</sequence>
<dbReference type="PROSITE" id="PS50896">
    <property type="entry name" value="LISH"/>
    <property type="match status" value="1"/>
</dbReference>
<evidence type="ECO:0000313" key="5">
    <source>
        <dbReference type="EMBL" id="RRT67895.1"/>
    </source>
</evidence>
<dbReference type="PANTHER" id="PTHR45093:SF2">
    <property type="entry name" value="LISH DOMAIN-CONTAINING PROTEIN"/>
    <property type="match status" value="1"/>
</dbReference>
<keyword evidence="3" id="KW-0804">Transcription</keyword>
<evidence type="ECO:0000256" key="4">
    <source>
        <dbReference type="ARBA" id="ARBA00023242"/>
    </source>
</evidence>
<reference evidence="5 6" key="1">
    <citation type="journal article" date="2014" name="Agronomy (Basel)">
        <title>A Draft Genome Sequence for Ensete ventricosum, the Drought-Tolerant Tree Against Hunger.</title>
        <authorList>
            <person name="Harrison J."/>
            <person name="Moore K.A."/>
            <person name="Paszkiewicz K."/>
            <person name="Jones T."/>
            <person name="Grant M."/>
            <person name="Ambacheew D."/>
            <person name="Muzemil S."/>
            <person name="Studholme D.J."/>
        </authorList>
    </citation>
    <scope>NUCLEOTIDE SEQUENCE [LARGE SCALE GENOMIC DNA]</scope>
</reference>
<dbReference type="InterPro" id="IPR006594">
    <property type="entry name" value="LisH"/>
</dbReference>
<organism evidence="5 6">
    <name type="scientific">Ensete ventricosum</name>
    <name type="common">Abyssinian banana</name>
    <name type="synonym">Musa ensete</name>
    <dbReference type="NCBI Taxonomy" id="4639"/>
    <lineage>
        <taxon>Eukaryota</taxon>
        <taxon>Viridiplantae</taxon>
        <taxon>Streptophyta</taxon>
        <taxon>Embryophyta</taxon>
        <taxon>Tracheophyta</taxon>
        <taxon>Spermatophyta</taxon>
        <taxon>Magnoliopsida</taxon>
        <taxon>Liliopsida</taxon>
        <taxon>Zingiberales</taxon>
        <taxon>Musaceae</taxon>
        <taxon>Ensete</taxon>
    </lineage>
</organism>
<evidence type="ECO:0000256" key="2">
    <source>
        <dbReference type="ARBA" id="ARBA00023015"/>
    </source>
</evidence>
<comment type="subcellular location">
    <subcellularLocation>
        <location evidence="1">Nucleus</location>
    </subcellularLocation>
</comment>
<evidence type="ECO:0000313" key="6">
    <source>
        <dbReference type="Proteomes" id="UP000287651"/>
    </source>
</evidence>
<dbReference type="Pfam" id="PF08513">
    <property type="entry name" value="LisH"/>
    <property type="match status" value="1"/>
</dbReference>
<protein>
    <submittedName>
        <fullName evidence="5">Uncharacterized protein</fullName>
    </submittedName>
</protein>
<dbReference type="EMBL" id="AMZH03004878">
    <property type="protein sequence ID" value="RRT67895.1"/>
    <property type="molecule type" value="Genomic_DNA"/>
</dbReference>
<dbReference type="AlphaFoldDB" id="A0A426ZVA1"/>
<dbReference type="Proteomes" id="UP000287651">
    <property type="component" value="Unassembled WGS sequence"/>
</dbReference>
<feature type="non-terminal residue" evidence="5">
    <location>
        <position position="1"/>
    </location>
</feature>
<keyword evidence="4" id="KW-0539">Nucleus</keyword>
<dbReference type="PANTHER" id="PTHR45093">
    <property type="entry name" value="TRANSCRIPTION ACTIVATOR MSS11"/>
    <property type="match status" value="1"/>
</dbReference>
<proteinExistence type="predicted"/>
<accession>A0A426ZVA1</accession>
<gene>
    <name evidence="5" type="ORF">B296_00024042</name>
</gene>
<evidence type="ECO:0000256" key="1">
    <source>
        <dbReference type="ARBA" id="ARBA00004123"/>
    </source>
</evidence>